<dbReference type="InParanoid" id="A0A1C7N1F3"/>
<evidence type="ECO:0000313" key="5">
    <source>
        <dbReference type="EMBL" id="OBZ82526.1"/>
    </source>
</evidence>
<comment type="caution">
    <text evidence="5">The sequence shown here is derived from an EMBL/GenBank/DDBJ whole genome shotgun (WGS) entry which is preliminary data.</text>
</comment>
<sequence>MASKGLEKTLEKLRNSVHAGNYYEAHQMYRTVARRYNKQTKYNDTIRLLFDGAILLMQSKQYGSGSDLANYMVDTYKLAHVPVDEASLGRIVDILALFPVDEAGRKPFISSAFRWTKEEGEYPEGDPDLHHYVGTMFFYEKKFSLAEDHLLLGTLESAKLLGQVAYTWAEEENVQAKGVFLARIALQFLASKDIHRAALTFDSFTESGTLPVAAKSSVRHAPVAEPSPVQVYSDAWINLVQLVLLTVQRDASNLFKELKEKYAPLYSQESNFVELMEDIGLHFFNIPKPRKQTNMIQEMMASLFSGGPAAGSGNLQLGGPKSSEDLD</sequence>
<dbReference type="Proteomes" id="UP000093000">
    <property type="component" value="Unassembled WGS sequence"/>
</dbReference>
<name>A0A1C7N1F3_9FUNG</name>
<dbReference type="Pfam" id="PF04190">
    <property type="entry name" value="GET4"/>
    <property type="match status" value="1"/>
</dbReference>
<dbReference type="InterPro" id="IPR011990">
    <property type="entry name" value="TPR-like_helical_dom_sf"/>
</dbReference>
<dbReference type="FunCoup" id="A0A1C7N1F3">
    <property type="interactions" value="541"/>
</dbReference>
<keyword evidence="3" id="KW-0813">Transport</keyword>
<organism evidence="5 6">
    <name type="scientific">Choanephora cucurbitarum</name>
    <dbReference type="NCBI Taxonomy" id="101091"/>
    <lineage>
        <taxon>Eukaryota</taxon>
        <taxon>Fungi</taxon>
        <taxon>Fungi incertae sedis</taxon>
        <taxon>Mucoromycota</taxon>
        <taxon>Mucoromycotina</taxon>
        <taxon>Mucoromycetes</taxon>
        <taxon>Mucorales</taxon>
        <taxon>Mucorineae</taxon>
        <taxon>Choanephoraceae</taxon>
        <taxon>Choanephoroideae</taxon>
        <taxon>Choanephora</taxon>
    </lineage>
</organism>
<dbReference type="Gene3D" id="1.25.40.10">
    <property type="entry name" value="Tetratricopeptide repeat domain"/>
    <property type="match status" value="1"/>
</dbReference>
<dbReference type="InterPro" id="IPR007317">
    <property type="entry name" value="GET4"/>
</dbReference>
<evidence type="ECO:0000256" key="4">
    <source>
        <dbReference type="ARBA" id="ARBA00022490"/>
    </source>
</evidence>
<evidence type="ECO:0000313" key="6">
    <source>
        <dbReference type="Proteomes" id="UP000093000"/>
    </source>
</evidence>
<evidence type="ECO:0000256" key="2">
    <source>
        <dbReference type="ARBA" id="ARBA00005351"/>
    </source>
</evidence>
<dbReference type="GO" id="GO:0045048">
    <property type="term" value="P:protein insertion into ER membrane"/>
    <property type="evidence" value="ECO:0007669"/>
    <property type="project" value="InterPro"/>
</dbReference>
<dbReference type="AlphaFoldDB" id="A0A1C7N1F3"/>
<evidence type="ECO:0000256" key="1">
    <source>
        <dbReference type="ARBA" id="ARBA00004514"/>
    </source>
</evidence>
<keyword evidence="4" id="KW-0963">Cytoplasm</keyword>
<dbReference type="GO" id="GO:0005829">
    <property type="term" value="C:cytosol"/>
    <property type="evidence" value="ECO:0007669"/>
    <property type="project" value="UniProtKB-SubCell"/>
</dbReference>
<gene>
    <name evidence="5" type="primary">GET4</name>
    <name evidence="5" type="ORF">A0J61_09427</name>
</gene>
<dbReference type="PANTHER" id="PTHR12875:SF0">
    <property type="entry name" value="GOLGI TO ER TRAFFIC PROTEIN 4 HOMOLOG"/>
    <property type="match status" value="1"/>
</dbReference>
<accession>A0A1C7N1F3</accession>
<proteinExistence type="inferred from homology"/>
<protein>
    <submittedName>
        <fullName evidence="5">Golgi to ER traffic protein 4</fullName>
    </submittedName>
</protein>
<reference evidence="5 6" key="1">
    <citation type="submission" date="2016-03" db="EMBL/GenBank/DDBJ databases">
        <title>Choanephora cucurbitarum.</title>
        <authorList>
            <person name="Min B."/>
            <person name="Park H."/>
            <person name="Park J.-H."/>
            <person name="Shin H.-D."/>
            <person name="Choi I.-G."/>
        </authorList>
    </citation>
    <scope>NUCLEOTIDE SEQUENCE [LARGE SCALE GENOMIC DNA]</scope>
    <source>
        <strain evidence="5 6">KUS-F28377</strain>
    </source>
</reference>
<keyword evidence="6" id="KW-1185">Reference proteome</keyword>
<evidence type="ECO:0000256" key="3">
    <source>
        <dbReference type="ARBA" id="ARBA00022448"/>
    </source>
</evidence>
<dbReference type="OrthoDB" id="10252405at2759"/>
<dbReference type="PANTHER" id="PTHR12875">
    <property type="entry name" value="GOLGI TO ER TRAFFIC PROTEIN 4 HOMOLOG"/>
    <property type="match status" value="1"/>
</dbReference>
<dbReference type="EMBL" id="LUGH01000847">
    <property type="protein sequence ID" value="OBZ82526.1"/>
    <property type="molecule type" value="Genomic_DNA"/>
</dbReference>
<dbReference type="FunFam" id="1.25.40.10:FF:000060">
    <property type="entry name" value="Golgi to ER traffic protein 4 homolog"/>
    <property type="match status" value="1"/>
</dbReference>
<comment type="similarity">
    <text evidence="2">Belongs to the GET4 family.</text>
</comment>
<dbReference type="STRING" id="101091.A0A1C7N1F3"/>
<comment type="subcellular location">
    <subcellularLocation>
        <location evidence="1">Cytoplasm</location>
        <location evidence="1">Cytosol</location>
    </subcellularLocation>
</comment>